<sequence length="145" mass="15717">MKYILAVLVMTFSLQSSADSWLCTGDQSAGFQLTDGNWQPFSFTPGDQYLIKEADEKRSAYGGIYQVHVFGKKVPTWTCGDFRSVIGTEKLLVCDGWAAPGESFKYNPATGHFLATRTTGYVQDGKEGGISPATPSIEIGTCSPL</sequence>
<keyword evidence="3" id="KW-1185">Reference proteome</keyword>
<proteinExistence type="predicted"/>
<dbReference type="Proteomes" id="UP001143304">
    <property type="component" value="Unassembled WGS sequence"/>
</dbReference>
<evidence type="ECO:0000256" key="1">
    <source>
        <dbReference type="SAM" id="SignalP"/>
    </source>
</evidence>
<gene>
    <name evidence="2" type="ORF">EYC82_08390</name>
</gene>
<organism evidence="2 3">
    <name type="scientific">Candidatus Marimicrobium litorale</name>
    <dbReference type="NCBI Taxonomy" id="2518991"/>
    <lineage>
        <taxon>Bacteria</taxon>
        <taxon>Pseudomonadati</taxon>
        <taxon>Pseudomonadota</taxon>
        <taxon>Gammaproteobacteria</taxon>
        <taxon>Cellvibrionales</taxon>
        <taxon>Halieaceae</taxon>
        <taxon>Marimicrobium</taxon>
    </lineage>
</organism>
<feature type="signal peptide" evidence="1">
    <location>
        <begin position="1"/>
        <end position="18"/>
    </location>
</feature>
<accession>A0ABT3T5B8</accession>
<reference evidence="2" key="1">
    <citation type="submission" date="2019-02" db="EMBL/GenBank/DDBJ databases">
        <authorList>
            <person name="Li S.-H."/>
        </authorList>
    </citation>
    <scope>NUCLEOTIDE SEQUENCE</scope>
    <source>
        <strain evidence="2">IMCC11814</strain>
    </source>
</reference>
<evidence type="ECO:0000313" key="2">
    <source>
        <dbReference type="EMBL" id="MCX2977370.1"/>
    </source>
</evidence>
<protein>
    <submittedName>
        <fullName evidence="2">Uncharacterized protein</fullName>
    </submittedName>
</protein>
<comment type="caution">
    <text evidence="2">The sequence shown here is derived from an EMBL/GenBank/DDBJ whole genome shotgun (WGS) entry which is preliminary data.</text>
</comment>
<name>A0ABT3T5B8_9GAMM</name>
<dbReference type="EMBL" id="SHNO01000001">
    <property type="protein sequence ID" value="MCX2977370.1"/>
    <property type="molecule type" value="Genomic_DNA"/>
</dbReference>
<evidence type="ECO:0000313" key="3">
    <source>
        <dbReference type="Proteomes" id="UP001143304"/>
    </source>
</evidence>
<keyword evidence="1" id="KW-0732">Signal</keyword>
<dbReference type="RefSeq" id="WP_279249092.1">
    <property type="nucleotide sequence ID" value="NZ_SHNO01000001.1"/>
</dbReference>
<feature type="chain" id="PRO_5045957346" evidence="1">
    <location>
        <begin position="19"/>
        <end position="145"/>
    </location>
</feature>